<evidence type="ECO:0000313" key="1">
    <source>
        <dbReference type="EMBL" id="SDR01009.1"/>
    </source>
</evidence>
<dbReference type="EMBL" id="FNKJ01000003">
    <property type="protein sequence ID" value="SDR01009.1"/>
    <property type="molecule type" value="Genomic_DNA"/>
</dbReference>
<dbReference type="AlphaFoldDB" id="A0A1H1FJU9"/>
<dbReference type="OrthoDB" id="7005515at2"/>
<evidence type="ECO:0008006" key="3">
    <source>
        <dbReference type="Google" id="ProtNLM"/>
    </source>
</evidence>
<accession>A0A1H1FJU9</accession>
<dbReference type="RefSeq" id="WP_090322397.1">
    <property type="nucleotide sequence ID" value="NZ_FNKJ01000003.1"/>
</dbReference>
<reference evidence="2" key="1">
    <citation type="submission" date="2016-10" db="EMBL/GenBank/DDBJ databases">
        <authorList>
            <person name="Varghese N."/>
            <person name="Submissions S."/>
        </authorList>
    </citation>
    <scope>NUCLEOTIDE SEQUENCE [LARGE SCALE GENOMIC DNA]</scope>
    <source>
        <strain evidence="2">BS3775</strain>
    </source>
</reference>
<keyword evidence="2" id="KW-1185">Reference proteome</keyword>
<protein>
    <recommendedName>
        <fullName evidence="3">Phage-like protein</fullName>
    </recommendedName>
</protein>
<evidence type="ECO:0000313" key="2">
    <source>
        <dbReference type="Proteomes" id="UP000199570"/>
    </source>
</evidence>
<dbReference type="Proteomes" id="UP000199570">
    <property type="component" value="Unassembled WGS sequence"/>
</dbReference>
<organism evidence="1 2">
    <name type="scientific">Pseudomonas moorei</name>
    <dbReference type="NCBI Taxonomy" id="395599"/>
    <lineage>
        <taxon>Bacteria</taxon>
        <taxon>Pseudomonadati</taxon>
        <taxon>Pseudomonadota</taxon>
        <taxon>Gammaproteobacteria</taxon>
        <taxon>Pseudomonadales</taxon>
        <taxon>Pseudomonadaceae</taxon>
        <taxon>Pseudomonas</taxon>
    </lineage>
</organism>
<name>A0A1H1FJU9_9PSED</name>
<sequence>MTYRNVVSAVVRALAAETINSAGGCDFEPKVQCAKQKGEIVGKEAAFLVDCMVFSRLRKGLAPAHWLALLAQYSTHTQRKHDAIVTIAKGIKSPAPERFRHAAVVTWAMPKLPGQEGKRSTNVLPSGWYCMDNWVDEPTAERTQYRWKSAICKELKAMVDGALAEAQAILDAEELISDIAA</sequence>
<proteinExistence type="predicted"/>
<gene>
    <name evidence="1" type="ORF">SAMN04490195_2735</name>
</gene>